<dbReference type="EMBL" id="BKAG01000010">
    <property type="protein sequence ID" value="GEP42533.1"/>
    <property type="molecule type" value="Genomic_DNA"/>
</dbReference>
<organism evidence="3 4">
    <name type="scientific">Brevifollis gellanilyticus</name>
    <dbReference type="NCBI Taxonomy" id="748831"/>
    <lineage>
        <taxon>Bacteria</taxon>
        <taxon>Pseudomonadati</taxon>
        <taxon>Verrucomicrobiota</taxon>
        <taxon>Verrucomicrobiia</taxon>
        <taxon>Verrucomicrobiales</taxon>
        <taxon>Verrucomicrobiaceae</taxon>
    </lineage>
</organism>
<keyword evidence="2" id="KW-0812">Transmembrane</keyword>
<dbReference type="Proteomes" id="UP000321577">
    <property type="component" value="Unassembled WGS sequence"/>
</dbReference>
<gene>
    <name evidence="3" type="ORF">BGE01nite_18240</name>
</gene>
<keyword evidence="2" id="KW-0472">Membrane</keyword>
<comment type="caution">
    <text evidence="3">The sequence shown here is derived from an EMBL/GenBank/DDBJ whole genome shotgun (WGS) entry which is preliminary data.</text>
</comment>
<keyword evidence="2" id="KW-1133">Transmembrane helix</keyword>
<protein>
    <submittedName>
        <fullName evidence="3">Uncharacterized protein</fullName>
    </submittedName>
</protein>
<evidence type="ECO:0000256" key="2">
    <source>
        <dbReference type="SAM" id="Phobius"/>
    </source>
</evidence>
<evidence type="ECO:0000313" key="3">
    <source>
        <dbReference type="EMBL" id="GEP42533.1"/>
    </source>
</evidence>
<accession>A0A512M731</accession>
<sequence>MKARMYQFQFGQGNLGWPAKLVLGLVIILGIALLLSFGLIAAVVGGIALLATKIIRTFLPASAAPPAQESDLSWHRQQPEPSHELQEDRGIVRDVEVEILPAEDDRRGPRA</sequence>
<feature type="compositionally biased region" description="Basic and acidic residues" evidence="1">
    <location>
        <begin position="72"/>
        <end position="96"/>
    </location>
</feature>
<proteinExistence type="predicted"/>
<evidence type="ECO:0000256" key="1">
    <source>
        <dbReference type="SAM" id="MobiDB-lite"/>
    </source>
</evidence>
<keyword evidence="4" id="KW-1185">Reference proteome</keyword>
<feature type="region of interest" description="Disordered" evidence="1">
    <location>
        <begin position="65"/>
        <end position="111"/>
    </location>
</feature>
<dbReference type="AlphaFoldDB" id="A0A512M731"/>
<name>A0A512M731_9BACT</name>
<dbReference type="RefSeq" id="WP_146850130.1">
    <property type="nucleotide sequence ID" value="NZ_BKAG01000010.1"/>
</dbReference>
<evidence type="ECO:0000313" key="4">
    <source>
        <dbReference type="Proteomes" id="UP000321577"/>
    </source>
</evidence>
<feature type="transmembrane region" description="Helical" evidence="2">
    <location>
        <begin position="21"/>
        <end position="51"/>
    </location>
</feature>
<reference evidence="3 4" key="1">
    <citation type="submission" date="2019-07" db="EMBL/GenBank/DDBJ databases">
        <title>Whole genome shotgun sequence of Brevifollis gellanilyticus NBRC 108608.</title>
        <authorList>
            <person name="Hosoyama A."/>
            <person name="Uohara A."/>
            <person name="Ohji S."/>
            <person name="Ichikawa N."/>
        </authorList>
    </citation>
    <scope>NUCLEOTIDE SEQUENCE [LARGE SCALE GENOMIC DNA]</scope>
    <source>
        <strain evidence="3 4">NBRC 108608</strain>
    </source>
</reference>